<organism evidence="2 3">
    <name type="scientific">Pocillopora damicornis</name>
    <name type="common">Cauliflower coral</name>
    <name type="synonym">Millepora damicornis</name>
    <dbReference type="NCBI Taxonomy" id="46731"/>
    <lineage>
        <taxon>Eukaryota</taxon>
        <taxon>Metazoa</taxon>
        <taxon>Cnidaria</taxon>
        <taxon>Anthozoa</taxon>
        <taxon>Hexacorallia</taxon>
        <taxon>Scleractinia</taxon>
        <taxon>Astrocoeniina</taxon>
        <taxon>Pocilloporidae</taxon>
        <taxon>Pocillopora</taxon>
    </lineage>
</organism>
<dbReference type="Pfam" id="PF00531">
    <property type="entry name" value="Death"/>
    <property type="match status" value="2"/>
</dbReference>
<name>A0A3M6U8A4_POCDA</name>
<keyword evidence="3" id="KW-1185">Reference proteome</keyword>
<proteinExistence type="predicted"/>
<dbReference type="CDD" id="cd01670">
    <property type="entry name" value="Death"/>
    <property type="match status" value="2"/>
</dbReference>
<reference evidence="2 3" key="1">
    <citation type="journal article" date="2018" name="Sci. Rep.">
        <title>Comparative analysis of the Pocillopora damicornis genome highlights role of immune system in coral evolution.</title>
        <authorList>
            <person name="Cunning R."/>
            <person name="Bay R.A."/>
            <person name="Gillette P."/>
            <person name="Baker A.C."/>
            <person name="Traylor-Knowles N."/>
        </authorList>
    </citation>
    <scope>NUCLEOTIDE SEQUENCE [LARGE SCALE GENOMIC DNA]</scope>
    <source>
        <strain evidence="2">RSMAS</strain>
        <tissue evidence="2">Whole animal</tissue>
    </source>
</reference>
<accession>A0A3M6U8A4</accession>
<dbReference type="PANTHER" id="PTHR15077">
    <property type="entry name" value="FAS-ASSOCIATING DEATH DOMAIN-CONTAINING PROTEIN FADD"/>
    <property type="match status" value="1"/>
</dbReference>
<dbReference type="InterPro" id="IPR000488">
    <property type="entry name" value="Death_dom"/>
</dbReference>
<dbReference type="AlphaFoldDB" id="A0A3M6U8A4"/>
<dbReference type="PROSITE" id="PS50017">
    <property type="entry name" value="DEATH_DOMAIN"/>
    <property type="match status" value="2"/>
</dbReference>
<dbReference type="SUPFAM" id="SSF47986">
    <property type="entry name" value="DEATH domain"/>
    <property type="match status" value="2"/>
</dbReference>
<dbReference type="Proteomes" id="UP000275408">
    <property type="component" value="Unassembled WGS sequence"/>
</dbReference>
<protein>
    <recommendedName>
        <fullName evidence="1">Death domain-containing protein</fullName>
    </recommendedName>
</protein>
<dbReference type="EMBL" id="RCHS01002063">
    <property type="protein sequence ID" value="RMX49754.1"/>
    <property type="molecule type" value="Genomic_DNA"/>
</dbReference>
<evidence type="ECO:0000259" key="1">
    <source>
        <dbReference type="PROSITE" id="PS50017"/>
    </source>
</evidence>
<dbReference type="InterPro" id="IPR011029">
    <property type="entry name" value="DEATH-like_dom_sf"/>
</dbReference>
<evidence type="ECO:0000313" key="3">
    <source>
        <dbReference type="Proteomes" id="UP000275408"/>
    </source>
</evidence>
<dbReference type="SMART" id="SM00005">
    <property type="entry name" value="DEATH"/>
    <property type="match status" value="2"/>
</dbReference>
<evidence type="ECO:0000313" key="2">
    <source>
        <dbReference type="EMBL" id="RMX49754.1"/>
    </source>
</evidence>
<dbReference type="PANTHER" id="PTHR15077:SF12">
    <property type="entry name" value="DEATH DOMAIN-CONTAINING PROTEIN"/>
    <property type="match status" value="1"/>
</dbReference>
<sequence length="196" mass="22366">MGNIPLEWFPYLALDIQGDMEWKKLGKSLDLSDAELNGIEIDNGEEYERSYKMLKTWWQKGAASYDKLAFALRKHDLEEIRRDFCLMECTPPLKEVVNLRNLKEGPIDGRDLPDIAEAVMGKCKRLGRALGVKDNRLDKIVMDNPKKGSEQSYQILRAWKQANGNGASYYSLAQALYDRTVNLGVVVSDFCLKKTQ</sequence>
<feature type="domain" description="Death" evidence="1">
    <location>
        <begin position="21"/>
        <end position="80"/>
    </location>
</feature>
<gene>
    <name evidence="2" type="ORF">pdam_00024746</name>
</gene>
<comment type="caution">
    <text evidence="2">The sequence shown here is derived from an EMBL/GenBank/DDBJ whole genome shotgun (WGS) entry which is preliminary data.</text>
</comment>
<dbReference type="InterPro" id="IPR016729">
    <property type="entry name" value="FADD"/>
</dbReference>
<dbReference type="GO" id="GO:0007165">
    <property type="term" value="P:signal transduction"/>
    <property type="evidence" value="ECO:0007669"/>
    <property type="project" value="InterPro"/>
</dbReference>
<feature type="domain" description="Death" evidence="1">
    <location>
        <begin position="124"/>
        <end position="176"/>
    </location>
</feature>
<dbReference type="Gene3D" id="1.10.533.10">
    <property type="entry name" value="Death Domain, Fas"/>
    <property type="match status" value="2"/>
</dbReference>
<dbReference type="OrthoDB" id="9903238at2759"/>